<evidence type="ECO:0000256" key="7">
    <source>
        <dbReference type="PROSITE-ProRule" id="PRU01006"/>
    </source>
</evidence>
<dbReference type="FunFam" id="1.25.40.10:FF:000001">
    <property type="entry name" value="Clathrin heavy chain"/>
    <property type="match status" value="1"/>
</dbReference>
<dbReference type="InterPro" id="IPR015348">
    <property type="entry name" value="Clathrin_H-chain_linker_core"/>
</dbReference>
<dbReference type="Gene3D" id="1.25.40.10">
    <property type="entry name" value="Tetratricopeptide repeat domain"/>
    <property type="match status" value="4"/>
</dbReference>
<keyword evidence="4 6" id="KW-0168">Coated pit</keyword>
<feature type="repeat" description="CHCR" evidence="7">
    <location>
        <begin position="981"/>
        <end position="1128"/>
    </location>
</feature>
<dbReference type="GO" id="GO:0005198">
    <property type="term" value="F:structural molecule activity"/>
    <property type="evidence" value="ECO:0007669"/>
    <property type="project" value="InterPro"/>
</dbReference>
<dbReference type="Pfam" id="PF00637">
    <property type="entry name" value="Clathrin"/>
    <property type="match status" value="7"/>
</dbReference>
<evidence type="ECO:0000256" key="3">
    <source>
        <dbReference type="ARBA" id="ARBA00023136"/>
    </source>
</evidence>
<keyword evidence="2" id="KW-0677">Repeat</keyword>
<feature type="coiled-coil region" evidence="8">
    <location>
        <begin position="1521"/>
        <end position="1548"/>
    </location>
</feature>
<dbReference type="Pfam" id="PF09268">
    <property type="entry name" value="Clathrin-link"/>
    <property type="match status" value="1"/>
</dbReference>
<dbReference type="SUPFAM" id="SSF50989">
    <property type="entry name" value="Clathrin heavy-chain terminal domain"/>
    <property type="match status" value="1"/>
</dbReference>
<dbReference type="InterPro" id="IPR055358">
    <property type="entry name" value="CHCR"/>
</dbReference>
<evidence type="ECO:0000259" key="9">
    <source>
        <dbReference type="Pfam" id="PF09268"/>
    </source>
</evidence>
<comment type="similarity">
    <text evidence="1 6">Belongs to the clathrin heavy chain family.</text>
</comment>
<accession>A0AAV8UQJ3</accession>
<dbReference type="Pfam" id="PF13838">
    <property type="entry name" value="Clathrin_H_link"/>
    <property type="match status" value="1"/>
</dbReference>
<keyword evidence="11" id="KW-1185">Reference proteome</keyword>
<dbReference type="PANTHER" id="PTHR10292:SF1">
    <property type="entry name" value="CLATHRIN HEAVY CHAIN"/>
    <property type="match status" value="1"/>
</dbReference>
<gene>
    <name evidence="10" type="ORF">NDN08_001289</name>
</gene>
<feature type="repeat" description="CHCR" evidence="7">
    <location>
        <begin position="1132"/>
        <end position="1278"/>
    </location>
</feature>
<evidence type="ECO:0000256" key="6">
    <source>
        <dbReference type="PIRNR" id="PIRNR002290"/>
    </source>
</evidence>
<comment type="function">
    <text evidence="6">Clathrin is the major protein of the polyhedral coat of coated pits and vesicles.</text>
</comment>
<dbReference type="SUPFAM" id="SSF48371">
    <property type="entry name" value="ARM repeat"/>
    <property type="match status" value="6"/>
</dbReference>
<feature type="repeat" description="CHCR" evidence="7">
    <location>
        <begin position="1432"/>
        <end position="1583"/>
    </location>
</feature>
<evidence type="ECO:0000313" key="11">
    <source>
        <dbReference type="Proteomes" id="UP001157974"/>
    </source>
</evidence>
<feature type="repeat" description="CHCR" evidence="7">
    <location>
        <begin position="835"/>
        <end position="974"/>
    </location>
</feature>
<dbReference type="InterPro" id="IPR016341">
    <property type="entry name" value="Clathrin_heavy_chain"/>
</dbReference>
<keyword evidence="3 6" id="KW-0472">Membrane</keyword>
<dbReference type="InterPro" id="IPR016024">
    <property type="entry name" value="ARM-type_fold"/>
</dbReference>
<dbReference type="PIRSF" id="PIRSF002290">
    <property type="entry name" value="Clathrin_H_chain"/>
    <property type="match status" value="1"/>
</dbReference>
<organism evidence="10 11">
    <name type="scientific">Rhodosorus marinus</name>
    <dbReference type="NCBI Taxonomy" id="101924"/>
    <lineage>
        <taxon>Eukaryota</taxon>
        <taxon>Rhodophyta</taxon>
        <taxon>Stylonematophyceae</taxon>
        <taxon>Stylonematales</taxon>
        <taxon>Stylonemataceae</taxon>
        <taxon>Rhodosorus</taxon>
    </lineage>
</organism>
<evidence type="ECO:0000256" key="5">
    <source>
        <dbReference type="ARBA" id="ARBA00023329"/>
    </source>
</evidence>
<protein>
    <recommendedName>
        <fullName evidence="6">Clathrin heavy chain</fullName>
    </recommendedName>
</protein>
<feature type="repeat" description="CHCR" evidence="7">
    <location>
        <begin position="688"/>
        <end position="830"/>
    </location>
</feature>
<evidence type="ECO:0000256" key="1">
    <source>
        <dbReference type="ARBA" id="ARBA00009535"/>
    </source>
</evidence>
<keyword evidence="8" id="KW-0175">Coiled coil</keyword>
<dbReference type="InterPro" id="IPR011990">
    <property type="entry name" value="TPR-like_helical_dom_sf"/>
</dbReference>
<dbReference type="Gene3D" id="1.25.40.730">
    <property type="match status" value="1"/>
</dbReference>
<keyword evidence="5 6" id="KW-0968">Cytoplasmic vesicle</keyword>
<feature type="repeat" description="CHCR" evidence="7">
    <location>
        <begin position="540"/>
        <end position="685"/>
    </location>
</feature>
<feature type="repeat" description="CHCR" evidence="7">
    <location>
        <begin position="1283"/>
        <end position="1429"/>
    </location>
</feature>
<dbReference type="GO" id="GO:0030130">
    <property type="term" value="C:clathrin coat of trans-Golgi network vesicle"/>
    <property type="evidence" value="ECO:0007669"/>
    <property type="project" value="InterPro"/>
</dbReference>
<evidence type="ECO:0000256" key="2">
    <source>
        <dbReference type="ARBA" id="ARBA00022737"/>
    </source>
</evidence>
<evidence type="ECO:0000256" key="8">
    <source>
        <dbReference type="SAM" id="Coils"/>
    </source>
</evidence>
<dbReference type="InterPro" id="IPR000547">
    <property type="entry name" value="Clathrin_H-chain/VPS_repeat"/>
</dbReference>
<proteinExistence type="inferred from homology"/>
<dbReference type="Gene3D" id="2.130.10.110">
    <property type="entry name" value="Clathrin heavy-chain terminal domain"/>
    <property type="match status" value="1"/>
</dbReference>
<feature type="domain" description="Clathrin heavy chain linker core motif" evidence="9">
    <location>
        <begin position="334"/>
        <end position="355"/>
    </location>
</feature>
<dbReference type="GO" id="GO:0030132">
    <property type="term" value="C:clathrin coat of coated pit"/>
    <property type="evidence" value="ECO:0007669"/>
    <property type="project" value="InterPro"/>
</dbReference>
<dbReference type="GO" id="GO:0032051">
    <property type="term" value="F:clathrin light chain binding"/>
    <property type="evidence" value="ECO:0007669"/>
    <property type="project" value="InterPro"/>
</dbReference>
<name>A0AAV8UQJ3_9RHOD</name>
<dbReference type="EMBL" id="JAMWBK010000005">
    <property type="protein sequence ID" value="KAJ8904773.1"/>
    <property type="molecule type" value="Genomic_DNA"/>
</dbReference>
<dbReference type="PROSITE" id="PS50236">
    <property type="entry name" value="CHCR"/>
    <property type="match status" value="7"/>
</dbReference>
<reference evidence="10 11" key="1">
    <citation type="journal article" date="2023" name="Nat. Commun.">
        <title>Origin of minicircular mitochondrial genomes in red algae.</title>
        <authorList>
            <person name="Lee Y."/>
            <person name="Cho C.H."/>
            <person name="Lee Y.M."/>
            <person name="Park S.I."/>
            <person name="Yang J.H."/>
            <person name="West J.A."/>
            <person name="Bhattacharya D."/>
            <person name="Yoon H.S."/>
        </authorList>
    </citation>
    <scope>NUCLEOTIDE SEQUENCE [LARGE SCALE GENOMIC DNA]</scope>
    <source>
        <strain evidence="10 11">CCMP1338</strain>
        <tissue evidence="10">Whole cell</tissue>
    </source>
</reference>
<evidence type="ECO:0000256" key="4">
    <source>
        <dbReference type="ARBA" id="ARBA00023176"/>
    </source>
</evidence>
<dbReference type="Proteomes" id="UP001157974">
    <property type="component" value="Unassembled WGS sequence"/>
</dbReference>
<dbReference type="InterPro" id="IPR016025">
    <property type="entry name" value="Clathrin_H-chain_N"/>
</dbReference>
<sequence>MASVVSTSELLSLPALGVDAQFISFQNLTLESSNFLCVRETNAQGAVEIVIVDLMNPSILDRRPMSAESVLMNPESKVMALRARGQLQLFDYGTRAKLKGASMSEQIDFWKWISPSTVGIVTPSSVYHWRKDDQSEPVKVFDRHASLKAGQNPMSIITYRADLYEEWLCLVGIAPSGGSVVGQMQLYSTKKKISQAIEGQAATFATMNMSGHETTLFAFANRNAQGGKLHIIEVGQERKDDTAPKFEKKQVPVNFPADAPADFPVSMQVSSKYGILYLVTKMGYVHVFDIETATNIAVQKVSSDPVFISTPHKESGGLVGVDRQGRVLLTSINEAAVVPYVQNTLGNPELAIRIAAKNGFPGAEQFFVQKFNSLFEGGHYKEAAMIAGESPAGFLRTQETMQRFKDLPSEEGKPAALLVYFQTLLENGKLNKIESVELGELLLSYQRVELLEKWIKEDKLECSEELGDVIKSQNSQLATAVFVKAEAHMRVIQGLLEAGQTEKVPLYAERVGLNISQTELVSMATSVNPTAALQLMQDMGNMGNAPTDHKAMVEMLLNKGMVQEATTYCVNKMTDSDENGEIQTKLLESNLQSAPQVADAILTRKAWTKFDNNKVAKMAERAGLYNHALASYSDIADVKRVLQNASSMDANFVTEYFGTMNPDDAVACLQDLVRGGQRANLPLAVQIGSKYHHELGTNKILTIFASLKNQEALFMYLNGIIESSDDPDIHFKYIEVGCKLQQFQEVERITRESEHYEPERVKNFLKDMKLRDPRPLINVCDKYNYVGELIKFMVKNNQLRFVEGYVQKVNPARCPVVVGSLLDLDQDEEFIKGVVMSVKNTVNIEELVKEVEERKKLRILLPFFESRMQDGDKEPDVHTGMAKVYVDCNVNPEHFLETDELYDHLQVGAFCEKRDPHLAFMAYMKGQCDEQLLDVTTKNHLFKEQAQYLVAREDLDLWAQVLDEENEHRKLLVEQVISSALPETKEPEKVSSTVKAFIAANMPSVLMELLETLVLQTVGSVFSQNRNLQNLLLLTSIKADKSRVMDYVRRLDNFDGVDVAQIAIAEELYEEAFAIYAKIEKYDLAVDVLLDNMKDFDRGKEFAAKVDRPEVWSRLGAALVENDLIIEGVNAIMKAKDPGAYMTVISKAKDGATNEDYKVIVKYLKFARGKAREGGSAIDSEIVYGLCVNGQLSEMEEFISSSNQAELEEVGDRVFEKGLFDASKILFSSINNHARLACVLVKLGDYQAAVDASKKANKISTWKFVCFECVEAKEFRLAQTCGLQLIVEASELQEVIDYYERRGYFTQLIDLLDAGLVLERAIPNMFTNLGVLLTKYREERMMDFCKMWWQRANVPRLLRACDDAKLYAEKVYLHTVYKEYDQAAATMIEHAPSSWSPSSFIEVMTKATNVDVMVKGVRFYIEEHPQLLNDLLQLLGGKMEEVRTIAMLKTINAETFGPLGILPLCKEYLLKLQEKNTVEVNEALNNIYIREGDLDSLRRSAKTHKNFNIPALAHRLETHELLNYRRLAVELYKEAKKYERAIELAKEDSLYKDAIDCVAASKDAELTEQLAQFFLENGLRECYSAVLYTCFEFFRPDVAIEMAWSHQVMDFTMPFVIQTVKEISNRVIFLEEIVKEQKEKAEEDKKAVDDEVNDDTSVLLYGVPSNMGQTGQLMFGGSGGPAQLTLPAPPSQ</sequence>
<comment type="caution">
    <text evidence="10">The sequence shown here is derived from an EMBL/GenBank/DDBJ whole genome shotgun (WGS) entry which is preliminary data.</text>
</comment>
<dbReference type="GO" id="GO:0006886">
    <property type="term" value="P:intracellular protein transport"/>
    <property type="evidence" value="ECO:0007669"/>
    <property type="project" value="UniProtKB-UniRule"/>
</dbReference>
<comment type="subcellular location">
    <subcellularLocation>
        <location evidence="6">Cytoplasmic vesicle membrane</location>
        <topology evidence="6">Peripheral membrane protein</topology>
        <orientation evidence="6">Cytoplasmic side</orientation>
    </subcellularLocation>
    <subcellularLocation>
        <location evidence="6">Membrane</location>
        <location evidence="6">Coated pit</location>
        <topology evidence="6">Peripheral membrane protein</topology>
        <orientation evidence="6">Cytoplasmic side</orientation>
    </subcellularLocation>
</comment>
<feature type="coiled-coil region" evidence="8">
    <location>
        <begin position="1620"/>
        <end position="1654"/>
    </location>
</feature>
<dbReference type="SMART" id="SM00299">
    <property type="entry name" value="CLH"/>
    <property type="match status" value="7"/>
</dbReference>
<evidence type="ECO:0000313" key="10">
    <source>
        <dbReference type="EMBL" id="KAJ8904773.1"/>
    </source>
</evidence>
<dbReference type="GO" id="GO:0006898">
    <property type="term" value="P:receptor-mediated endocytosis"/>
    <property type="evidence" value="ECO:0007669"/>
    <property type="project" value="TreeGrafter"/>
</dbReference>
<dbReference type="GO" id="GO:0071439">
    <property type="term" value="C:clathrin complex"/>
    <property type="evidence" value="ECO:0007669"/>
    <property type="project" value="InterPro"/>
</dbReference>
<dbReference type="PANTHER" id="PTHR10292">
    <property type="entry name" value="CLATHRIN HEAVY CHAIN RELATED"/>
    <property type="match status" value="1"/>
</dbReference>